<accession>A0A126Q420</accession>
<reference evidence="1 2" key="1">
    <citation type="submission" date="2015-12" db="EMBL/GenBank/DDBJ databases">
        <authorList>
            <person name="Shamseldin A."/>
            <person name="Moawad H."/>
            <person name="Abd El-Rahim W.M."/>
            <person name="Sadowsky M.J."/>
        </authorList>
    </citation>
    <scope>NUCLEOTIDE SEQUENCE [LARGE SCALE GENOMIC DNA]</scope>
    <source>
        <strain evidence="1 2">D7</strain>
    </source>
</reference>
<dbReference type="GO" id="GO:0016788">
    <property type="term" value="F:hydrolase activity, acting on ester bonds"/>
    <property type="evidence" value="ECO:0007669"/>
    <property type="project" value="UniProtKB-ARBA"/>
</dbReference>
<gene>
    <name evidence="1" type="ORF">AVL55_14100</name>
</gene>
<sequence length="224" mass="25333">MIFNFKRNKKKLLILGDSHCEVFRFPIFKEGIFKDYDLTLELVHGATISGIENPNSKTQALPIFEKAYESLNPEIVVIMLGEVDTGFVLWLQAEKKSLNISDMLDKCVEKYSRFLASHLGTKKTIVISAPLPTIKDGQDWGDIANARREVKATQKERTALTIKLNEKINGICSEMGIEHINLDKICLGDDGVVSQILLNEDPNNHHYDNNIFAPLLSKKLKKHI</sequence>
<dbReference type="AlphaFoldDB" id="A0A126Q420"/>
<proteinExistence type="predicted"/>
<dbReference type="Gene3D" id="3.40.50.1110">
    <property type="entry name" value="SGNH hydrolase"/>
    <property type="match status" value="1"/>
</dbReference>
<protein>
    <recommendedName>
        <fullName evidence="3">SGNH hydrolase-type esterase domain-containing protein</fullName>
    </recommendedName>
</protein>
<dbReference type="Proteomes" id="UP000063991">
    <property type="component" value="Chromosome"/>
</dbReference>
<dbReference type="InterPro" id="IPR036514">
    <property type="entry name" value="SGNH_hydro_sf"/>
</dbReference>
<dbReference type="EMBL" id="CP014323">
    <property type="protein sequence ID" value="AMJ99188.1"/>
    <property type="molecule type" value="Genomic_DNA"/>
</dbReference>
<evidence type="ECO:0000313" key="1">
    <source>
        <dbReference type="EMBL" id="AMJ99188.1"/>
    </source>
</evidence>
<dbReference type="OrthoDB" id="8449487at2"/>
<organism evidence="1 2">
    <name type="scientific">Alteromonas macleodii</name>
    <name type="common">Pseudoalteromonas macleodii</name>
    <dbReference type="NCBI Taxonomy" id="28108"/>
    <lineage>
        <taxon>Bacteria</taxon>
        <taxon>Pseudomonadati</taxon>
        <taxon>Pseudomonadota</taxon>
        <taxon>Gammaproteobacteria</taxon>
        <taxon>Alteromonadales</taxon>
        <taxon>Alteromonadaceae</taxon>
        <taxon>Alteromonas/Salinimonas group</taxon>
        <taxon>Alteromonas</taxon>
    </lineage>
</organism>
<dbReference type="SUPFAM" id="SSF52266">
    <property type="entry name" value="SGNH hydrolase"/>
    <property type="match status" value="1"/>
</dbReference>
<dbReference type="RefSeq" id="WP_061095551.1">
    <property type="nucleotide sequence ID" value="NZ_CP014323.1"/>
</dbReference>
<evidence type="ECO:0000313" key="2">
    <source>
        <dbReference type="Proteomes" id="UP000063991"/>
    </source>
</evidence>
<evidence type="ECO:0008006" key="3">
    <source>
        <dbReference type="Google" id="ProtNLM"/>
    </source>
</evidence>
<name>A0A126Q420_ALTMA</name>